<evidence type="ECO:0000256" key="1">
    <source>
        <dbReference type="SAM" id="MobiDB-lite"/>
    </source>
</evidence>
<organism evidence="2 3">
    <name type="scientific">Fusarium floridanum</name>
    <dbReference type="NCBI Taxonomy" id="1325733"/>
    <lineage>
        <taxon>Eukaryota</taxon>
        <taxon>Fungi</taxon>
        <taxon>Dikarya</taxon>
        <taxon>Ascomycota</taxon>
        <taxon>Pezizomycotina</taxon>
        <taxon>Sordariomycetes</taxon>
        <taxon>Hypocreomycetidae</taxon>
        <taxon>Hypocreales</taxon>
        <taxon>Nectriaceae</taxon>
        <taxon>Fusarium</taxon>
        <taxon>Fusarium solani species complex</taxon>
    </lineage>
</organism>
<feature type="compositionally biased region" description="Acidic residues" evidence="1">
    <location>
        <begin position="83"/>
        <end position="95"/>
    </location>
</feature>
<feature type="region of interest" description="Disordered" evidence="1">
    <location>
        <begin position="66"/>
        <end position="100"/>
    </location>
</feature>
<comment type="caution">
    <text evidence="2">The sequence shown here is derived from an EMBL/GenBank/DDBJ whole genome shotgun (WGS) entry which is preliminary data.</text>
</comment>
<keyword evidence="3" id="KW-1185">Reference proteome</keyword>
<name>A0A428SCY1_9HYPO</name>
<evidence type="ECO:0000313" key="2">
    <source>
        <dbReference type="EMBL" id="RSL87631.1"/>
    </source>
</evidence>
<reference evidence="2 3" key="1">
    <citation type="submission" date="2017-06" db="EMBL/GenBank/DDBJ databases">
        <title>Comparative genomic analysis of Ambrosia Fusariam Clade fungi.</title>
        <authorList>
            <person name="Stajich J.E."/>
            <person name="Carrillo J."/>
            <person name="Kijimoto T."/>
            <person name="Eskalen A."/>
            <person name="O'Donnell K."/>
            <person name="Kasson M."/>
        </authorList>
    </citation>
    <scope>NUCLEOTIDE SEQUENCE [LARGE SCALE GENOMIC DNA]</scope>
    <source>
        <strain evidence="2 3">NRRL62606</strain>
    </source>
</reference>
<protein>
    <submittedName>
        <fullName evidence="2">Uncharacterized protein</fullName>
    </submittedName>
</protein>
<gene>
    <name evidence="2" type="ORF">CEP51_002131</name>
</gene>
<dbReference type="Proteomes" id="UP000287972">
    <property type="component" value="Unassembled WGS sequence"/>
</dbReference>
<dbReference type="AlphaFoldDB" id="A0A428SCY1"/>
<evidence type="ECO:0000313" key="3">
    <source>
        <dbReference type="Proteomes" id="UP000287972"/>
    </source>
</evidence>
<proteinExistence type="predicted"/>
<accession>A0A428SCY1</accession>
<sequence>MATQNLRGSPSTDNEKICPACLNLEHHPESEGLIGREPPRLHSSSVPFICTVLGEGMAAFWGDENWEDEEESEYSYDGIASDENGDDENDSDTDDYGPRQFLPDCPCDPTEALQDGESGLLLLLGKATLFEDLSICLAVKPVEGMQGAYRRVGVVLDDVDILERGGPASRFILV</sequence>
<dbReference type="EMBL" id="NKCL01000030">
    <property type="protein sequence ID" value="RSL87631.1"/>
    <property type="molecule type" value="Genomic_DNA"/>
</dbReference>